<dbReference type="AlphaFoldDB" id="A0A6C0BTW2"/>
<reference evidence="2" key="1">
    <citation type="journal article" date="2020" name="Nature">
        <title>Giant virus diversity and host interactions through global metagenomics.</title>
        <authorList>
            <person name="Schulz F."/>
            <person name="Roux S."/>
            <person name="Paez-Espino D."/>
            <person name="Jungbluth S."/>
            <person name="Walsh D.A."/>
            <person name="Denef V.J."/>
            <person name="McMahon K.D."/>
            <person name="Konstantinidis K.T."/>
            <person name="Eloe-Fadrosh E.A."/>
            <person name="Kyrpides N.C."/>
            <person name="Woyke T."/>
        </authorList>
    </citation>
    <scope>NUCLEOTIDE SEQUENCE</scope>
    <source>
        <strain evidence="2">GVMAG-M-3300018868-6</strain>
    </source>
</reference>
<feature type="compositionally biased region" description="Acidic residues" evidence="1">
    <location>
        <begin position="338"/>
        <end position="347"/>
    </location>
</feature>
<dbReference type="Pfam" id="PF19068">
    <property type="entry name" value="DUF5764"/>
    <property type="match status" value="1"/>
</dbReference>
<evidence type="ECO:0000313" key="2">
    <source>
        <dbReference type="EMBL" id="QHS95520.1"/>
    </source>
</evidence>
<protein>
    <submittedName>
        <fullName evidence="2">Uncharacterized protein</fullName>
    </submittedName>
</protein>
<dbReference type="EMBL" id="MN739253">
    <property type="protein sequence ID" value="QHS95520.1"/>
    <property type="molecule type" value="Genomic_DNA"/>
</dbReference>
<accession>A0A6C0BTW2</accession>
<proteinExistence type="predicted"/>
<feature type="region of interest" description="Disordered" evidence="1">
    <location>
        <begin position="331"/>
        <end position="361"/>
    </location>
</feature>
<evidence type="ECO:0000256" key="1">
    <source>
        <dbReference type="SAM" id="MobiDB-lite"/>
    </source>
</evidence>
<organism evidence="2">
    <name type="scientific">viral metagenome</name>
    <dbReference type="NCBI Taxonomy" id="1070528"/>
    <lineage>
        <taxon>unclassified sequences</taxon>
        <taxon>metagenomes</taxon>
        <taxon>organismal metagenomes</taxon>
    </lineage>
</organism>
<sequence length="389" mass="44954">MDDFKLANLSEAQNEYSARLINTLTPFIRQGIQSIFNEAYKLCDENDEREKYLMTFQNFLSRVSKWNNSLVEKETERIVNESKCSYLEDLLTCVHVTQLKVLTSVRVGQKQKKIDLDVPKLSVFIHRVYIETSRKIYKNVYLFDLKASPLNHQKNMRECELIIKECILNVIRESIPIEKILRSYIDKTTETEVTLEEEIIHEEKPAIVEEKPTIVEEKPAVVEEKPNNIIKEDIVQQGIVQQGIVQQGIVQQGIVQQGIVQQGIVQQGIIEEHNVVKQDTLEEQNASEQQRHISLSFNDVDKVLNMSTNKEERVEAPKTIDRLESISNIRNEERKKEDEEEAEDDIETLTINSDLDPNELDGAIESLDDELMKLSSSVENEDLEIDILE</sequence>
<dbReference type="InterPro" id="IPR043913">
    <property type="entry name" value="DUF5764"/>
</dbReference>
<name>A0A6C0BTW2_9ZZZZ</name>